<dbReference type="OrthoDB" id="9806380at2"/>
<dbReference type="KEGG" id="bsol:FSW04_01905"/>
<dbReference type="Gene3D" id="3.30.70.100">
    <property type="match status" value="1"/>
</dbReference>
<evidence type="ECO:0000259" key="2">
    <source>
        <dbReference type="Pfam" id="PF07045"/>
    </source>
</evidence>
<gene>
    <name evidence="3" type="ORF">FSW04_01905</name>
</gene>
<accession>A0A5B8U0C8</accession>
<dbReference type="Proteomes" id="UP000321805">
    <property type="component" value="Chromosome"/>
</dbReference>
<organism evidence="3 4">
    <name type="scientific">Baekduia soli</name>
    <dbReference type="NCBI Taxonomy" id="496014"/>
    <lineage>
        <taxon>Bacteria</taxon>
        <taxon>Bacillati</taxon>
        <taxon>Actinomycetota</taxon>
        <taxon>Thermoleophilia</taxon>
        <taxon>Solirubrobacterales</taxon>
        <taxon>Baekduiaceae</taxon>
        <taxon>Baekduia</taxon>
    </lineage>
</organism>
<dbReference type="SUPFAM" id="SSF54909">
    <property type="entry name" value="Dimeric alpha+beta barrel"/>
    <property type="match status" value="1"/>
</dbReference>
<dbReference type="Pfam" id="PF07045">
    <property type="entry name" value="DUF1330"/>
    <property type="match status" value="1"/>
</dbReference>
<dbReference type="PANTHER" id="PTHR41521">
    <property type="match status" value="1"/>
</dbReference>
<keyword evidence="4" id="KW-1185">Reference proteome</keyword>
<name>A0A5B8U0C8_9ACTN</name>
<evidence type="ECO:0000313" key="4">
    <source>
        <dbReference type="Proteomes" id="UP000321805"/>
    </source>
</evidence>
<dbReference type="PANTHER" id="PTHR41521:SF4">
    <property type="entry name" value="BLR0684 PROTEIN"/>
    <property type="match status" value="1"/>
</dbReference>
<dbReference type="AlphaFoldDB" id="A0A5B8U0C8"/>
<sequence length="167" mass="18723">MSDPAARIELAERVVVHGRESIGGSRPVARRRGGVGGSTSCTRPGNGRRSRPHHHEEASVPDVYALLLVDGIDDRETYRRYEEQFDVDSFTAHGGEIVIKSETPAPMEGDWPYQRVVLLRFPSQAQLDAWYGSPEYASVRELRLASARQRMAAFPALEWSEETRLMA</sequence>
<dbReference type="InterPro" id="IPR011008">
    <property type="entry name" value="Dimeric_a/b-barrel"/>
</dbReference>
<proteinExistence type="predicted"/>
<dbReference type="EMBL" id="CP042430">
    <property type="protein sequence ID" value="QEC46453.1"/>
    <property type="molecule type" value="Genomic_DNA"/>
</dbReference>
<feature type="region of interest" description="Disordered" evidence="1">
    <location>
        <begin position="21"/>
        <end position="56"/>
    </location>
</feature>
<reference evidence="3 4" key="1">
    <citation type="journal article" date="2018" name="J. Microbiol.">
        <title>Baekduia soli gen. nov., sp. nov., a novel bacterium isolated from the soil of Baekdu Mountain and proposal of a novel family name, Baekduiaceae fam. nov.</title>
        <authorList>
            <person name="An D.S."/>
            <person name="Siddiqi M.Z."/>
            <person name="Kim K.H."/>
            <person name="Yu H.S."/>
            <person name="Im W.T."/>
        </authorList>
    </citation>
    <scope>NUCLEOTIDE SEQUENCE [LARGE SCALE GENOMIC DNA]</scope>
    <source>
        <strain evidence="3 4">BR7-21</strain>
    </source>
</reference>
<evidence type="ECO:0000313" key="3">
    <source>
        <dbReference type="EMBL" id="QEC46453.1"/>
    </source>
</evidence>
<evidence type="ECO:0000256" key="1">
    <source>
        <dbReference type="SAM" id="MobiDB-lite"/>
    </source>
</evidence>
<dbReference type="InterPro" id="IPR010753">
    <property type="entry name" value="DUF1330"/>
</dbReference>
<protein>
    <submittedName>
        <fullName evidence="3">DUF1330 domain-containing protein</fullName>
    </submittedName>
</protein>
<feature type="domain" description="DUF1330" evidence="2">
    <location>
        <begin position="63"/>
        <end position="153"/>
    </location>
</feature>